<dbReference type="AlphaFoldDB" id="A0ABD0NUP9"/>
<sequence length="84" mass="9128">GMCTVVTRGEFQCLHGDSCHSQRDRRGLRGVQIHSVCIFIMCDGIAICGAVPPCVIATQDPPASPSQHPPHCRHGDQRLSEGHR</sequence>
<reference evidence="2 3" key="1">
    <citation type="submission" date="2024-05" db="EMBL/GenBank/DDBJ databases">
        <title>Genome sequencing and assembly of Indian major carp, Cirrhinus mrigala (Hamilton, 1822).</title>
        <authorList>
            <person name="Mohindra V."/>
            <person name="Chowdhury L.M."/>
            <person name="Lal K."/>
            <person name="Jena J.K."/>
        </authorList>
    </citation>
    <scope>NUCLEOTIDE SEQUENCE [LARGE SCALE GENOMIC DNA]</scope>
    <source>
        <strain evidence="2">CM1030</strain>
        <tissue evidence="2">Blood</tissue>
    </source>
</reference>
<evidence type="ECO:0000313" key="3">
    <source>
        <dbReference type="Proteomes" id="UP001529510"/>
    </source>
</evidence>
<gene>
    <name evidence="2" type="ORF">M9458_039931</name>
</gene>
<dbReference type="EMBL" id="JAMKFB020000020">
    <property type="protein sequence ID" value="KAL0164178.1"/>
    <property type="molecule type" value="Genomic_DNA"/>
</dbReference>
<accession>A0ABD0NUP9</accession>
<evidence type="ECO:0000256" key="1">
    <source>
        <dbReference type="SAM" id="MobiDB-lite"/>
    </source>
</evidence>
<keyword evidence="3" id="KW-1185">Reference proteome</keyword>
<organism evidence="2 3">
    <name type="scientific">Cirrhinus mrigala</name>
    <name type="common">Mrigala</name>
    <dbReference type="NCBI Taxonomy" id="683832"/>
    <lineage>
        <taxon>Eukaryota</taxon>
        <taxon>Metazoa</taxon>
        <taxon>Chordata</taxon>
        <taxon>Craniata</taxon>
        <taxon>Vertebrata</taxon>
        <taxon>Euteleostomi</taxon>
        <taxon>Actinopterygii</taxon>
        <taxon>Neopterygii</taxon>
        <taxon>Teleostei</taxon>
        <taxon>Ostariophysi</taxon>
        <taxon>Cypriniformes</taxon>
        <taxon>Cyprinidae</taxon>
        <taxon>Labeoninae</taxon>
        <taxon>Labeonini</taxon>
        <taxon>Cirrhinus</taxon>
    </lineage>
</organism>
<protein>
    <submittedName>
        <fullName evidence="2">Uncharacterized protein</fullName>
    </submittedName>
</protein>
<dbReference type="Proteomes" id="UP001529510">
    <property type="component" value="Unassembled WGS sequence"/>
</dbReference>
<name>A0ABD0NUP9_CIRMR</name>
<comment type="caution">
    <text evidence="2">The sequence shown here is derived from an EMBL/GenBank/DDBJ whole genome shotgun (WGS) entry which is preliminary data.</text>
</comment>
<feature type="compositionally biased region" description="Basic and acidic residues" evidence="1">
    <location>
        <begin position="73"/>
        <end position="84"/>
    </location>
</feature>
<feature type="region of interest" description="Disordered" evidence="1">
    <location>
        <begin position="59"/>
        <end position="84"/>
    </location>
</feature>
<feature type="non-terminal residue" evidence="2">
    <location>
        <position position="84"/>
    </location>
</feature>
<proteinExistence type="predicted"/>
<feature type="non-terminal residue" evidence="2">
    <location>
        <position position="1"/>
    </location>
</feature>
<evidence type="ECO:0000313" key="2">
    <source>
        <dbReference type="EMBL" id="KAL0164178.1"/>
    </source>
</evidence>